<dbReference type="STRING" id="42253.NITMOv2_2236"/>
<feature type="transmembrane region" description="Helical" evidence="1">
    <location>
        <begin position="7"/>
        <end position="27"/>
    </location>
</feature>
<accession>A0A0K2GDF9</accession>
<dbReference type="PATRIC" id="fig|42253.5.peg.2202"/>
<dbReference type="OrthoDB" id="9809818at2"/>
<keyword evidence="1" id="KW-0472">Membrane</keyword>
<evidence type="ECO:0000313" key="3">
    <source>
        <dbReference type="Proteomes" id="UP000069205"/>
    </source>
</evidence>
<protein>
    <submittedName>
        <fullName evidence="2">Uncharacterized protein</fullName>
    </submittedName>
</protein>
<proteinExistence type="predicted"/>
<gene>
    <name evidence="2" type="ORF">NITMOv2_2236</name>
</gene>
<evidence type="ECO:0000256" key="1">
    <source>
        <dbReference type="SAM" id="Phobius"/>
    </source>
</evidence>
<keyword evidence="1" id="KW-0812">Transmembrane</keyword>
<dbReference type="RefSeq" id="WP_053379791.1">
    <property type="nucleotide sequence ID" value="NZ_CP011801.1"/>
</dbReference>
<keyword evidence="1" id="KW-1133">Transmembrane helix</keyword>
<organism evidence="2 3">
    <name type="scientific">Nitrospira moscoviensis</name>
    <dbReference type="NCBI Taxonomy" id="42253"/>
    <lineage>
        <taxon>Bacteria</taxon>
        <taxon>Pseudomonadati</taxon>
        <taxon>Nitrospirota</taxon>
        <taxon>Nitrospiria</taxon>
        <taxon>Nitrospirales</taxon>
        <taxon>Nitrospiraceae</taxon>
        <taxon>Nitrospira</taxon>
    </lineage>
</organism>
<dbReference type="Proteomes" id="UP000069205">
    <property type="component" value="Chromosome"/>
</dbReference>
<evidence type="ECO:0000313" key="2">
    <source>
        <dbReference type="EMBL" id="ALA58652.1"/>
    </source>
</evidence>
<dbReference type="AlphaFoldDB" id="A0A0K2GDF9"/>
<reference evidence="2 3" key="1">
    <citation type="journal article" date="2015" name="Proc. Natl. Acad. Sci. U.S.A.">
        <title>Expanded metabolic versatility of ubiquitous nitrite-oxidizing bacteria from the genus Nitrospira.</title>
        <authorList>
            <person name="Koch H."/>
            <person name="Lucker S."/>
            <person name="Albertsen M."/>
            <person name="Kitzinger K."/>
            <person name="Herbold C."/>
            <person name="Spieck E."/>
            <person name="Nielsen P.H."/>
            <person name="Wagner M."/>
            <person name="Daims H."/>
        </authorList>
    </citation>
    <scope>NUCLEOTIDE SEQUENCE [LARGE SCALE GENOMIC DNA]</scope>
    <source>
        <strain evidence="2 3">NSP M-1</strain>
    </source>
</reference>
<dbReference type="EMBL" id="CP011801">
    <property type="protein sequence ID" value="ALA58652.1"/>
    <property type="molecule type" value="Genomic_DNA"/>
</dbReference>
<sequence>MPPTLKVFLWWFVVGATMALAVIMLQGGIRDIMQSQGSVWELKLVELLTTTMGGGLLGGCIALILDRIKKS</sequence>
<feature type="transmembrane region" description="Helical" evidence="1">
    <location>
        <begin position="47"/>
        <end position="65"/>
    </location>
</feature>
<name>A0A0K2GDF9_NITMO</name>
<keyword evidence="3" id="KW-1185">Reference proteome</keyword>
<dbReference type="KEGG" id="nmv:NITMOv2_2236"/>